<dbReference type="AlphaFoldDB" id="A0A9K3PLW2"/>
<accession>A0A9K3PLW2</accession>
<protein>
    <submittedName>
        <fullName evidence="1">Frataxin-like domain containing protein</fullName>
    </submittedName>
</protein>
<proteinExistence type="predicted"/>
<dbReference type="GO" id="GO:0034986">
    <property type="term" value="F:iron chaperone activity"/>
    <property type="evidence" value="ECO:0007669"/>
    <property type="project" value="TreeGrafter"/>
</dbReference>
<dbReference type="EMBL" id="JAGRRH010000019">
    <property type="protein sequence ID" value="KAG7349784.1"/>
    <property type="molecule type" value="Genomic_DNA"/>
</dbReference>
<dbReference type="GO" id="GO:0008198">
    <property type="term" value="F:ferrous iron binding"/>
    <property type="evidence" value="ECO:0007669"/>
    <property type="project" value="TreeGrafter"/>
</dbReference>
<dbReference type="GO" id="GO:0005739">
    <property type="term" value="C:mitochondrion"/>
    <property type="evidence" value="ECO:0007669"/>
    <property type="project" value="InterPro"/>
</dbReference>
<dbReference type="InterPro" id="IPR002908">
    <property type="entry name" value="Frataxin/CyaY"/>
</dbReference>
<dbReference type="PROSITE" id="PS50810">
    <property type="entry name" value="FRATAXIN_2"/>
    <property type="match status" value="1"/>
</dbReference>
<dbReference type="GO" id="GO:0016226">
    <property type="term" value="P:iron-sulfur cluster assembly"/>
    <property type="evidence" value="ECO:0007669"/>
    <property type="project" value="InterPro"/>
</dbReference>
<reference evidence="1" key="2">
    <citation type="submission" date="2021-04" db="EMBL/GenBank/DDBJ databases">
        <authorList>
            <person name="Podell S."/>
        </authorList>
    </citation>
    <scope>NUCLEOTIDE SEQUENCE</scope>
    <source>
        <strain evidence="1">Hildebrandi</strain>
    </source>
</reference>
<dbReference type="GO" id="GO:0008199">
    <property type="term" value="F:ferric iron binding"/>
    <property type="evidence" value="ECO:0007669"/>
    <property type="project" value="InterPro"/>
</dbReference>
<dbReference type="GO" id="GO:0051537">
    <property type="term" value="F:2 iron, 2 sulfur cluster binding"/>
    <property type="evidence" value="ECO:0007669"/>
    <property type="project" value="TreeGrafter"/>
</dbReference>
<dbReference type="NCBIfam" id="TIGR03421">
    <property type="entry name" value="FeS_CyaY"/>
    <property type="match status" value="1"/>
</dbReference>
<dbReference type="PANTHER" id="PTHR16821:SF2">
    <property type="entry name" value="FRATAXIN, MITOCHONDRIAL"/>
    <property type="match status" value="1"/>
</dbReference>
<dbReference type="Pfam" id="PF01491">
    <property type="entry name" value="Frataxin_Cyay"/>
    <property type="match status" value="1"/>
</dbReference>
<dbReference type="GO" id="GO:0006879">
    <property type="term" value="P:intracellular iron ion homeostasis"/>
    <property type="evidence" value="ECO:0007669"/>
    <property type="project" value="InterPro"/>
</dbReference>
<dbReference type="PROSITE" id="PS01344">
    <property type="entry name" value="FRATAXIN_1"/>
    <property type="match status" value="1"/>
</dbReference>
<comment type="caution">
    <text evidence="1">The sequence shown here is derived from an EMBL/GenBank/DDBJ whole genome shotgun (WGS) entry which is preliminary data.</text>
</comment>
<dbReference type="NCBIfam" id="TIGR03422">
    <property type="entry name" value="mito_frataxin"/>
    <property type="match status" value="1"/>
</dbReference>
<name>A0A9K3PLW2_9STRA</name>
<dbReference type="Proteomes" id="UP000693970">
    <property type="component" value="Unassembled WGS sequence"/>
</dbReference>
<dbReference type="InterPro" id="IPR020895">
    <property type="entry name" value="Frataxin_CS"/>
</dbReference>
<dbReference type="OrthoDB" id="1897642at2759"/>
<dbReference type="InterPro" id="IPR017789">
    <property type="entry name" value="Frataxin"/>
</dbReference>
<dbReference type="GO" id="GO:0004322">
    <property type="term" value="F:ferroxidase activity"/>
    <property type="evidence" value="ECO:0007669"/>
    <property type="project" value="InterPro"/>
</dbReference>
<evidence type="ECO:0000313" key="1">
    <source>
        <dbReference type="EMBL" id="KAG7349784.1"/>
    </source>
</evidence>
<keyword evidence="2" id="KW-1185">Reference proteome</keyword>
<gene>
    <name evidence="1" type="ORF">IV203_012381</name>
</gene>
<sequence>MRRVLVRDTTMLMMQLRFVQRPFPRISSKISGYRFSSNAYLCSALSTTHKNSTDPQRHRYSSLRSSDNISNELQRHSLSNEYRRYFQSESAYHRVADETLEDIQDAVEKALEEYSPTEEYEVVLASGVLTMTLPPHGTWVLNKQTPNKQIWWSSPLSGPRRYEYEDGEWVFTRDESHSLTLAKSMMEEFQQIYNIELDLE</sequence>
<reference evidence="1" key="1">
    <citation type="journal article" date="2021" name="Sci. Rep.">
        <title>Diploid genomic architecture of Nitzschia inconspicua, an elite biomass production diatom.</title>
        <authorList>
            <person name="Oliver A."/>
            <person name="Podell S."/>
            <person name="Pinowska A."/>
            <person name="Traller J.C."/>
            <person name="Smith S.R."/>
            <person name="McClure R."/>
            <person name="Beliaev A."/>
            <person name="Bohutskyi P."/>
            <person name="Hill E.A."/>
            <person name="Rabines A."/>
            <person name="Zheng H."/>
            <person name="Allen L.Z."/>
            <person name="Kuo A."/>
            <person name="Grigoriev I.V."/>
            <person name="Allen A.E."/>
            <person name="Hazlebeck D."/>
            <person name="Allen E.E."/>
        </authorList>
    </citation>
    <scope>NUCLEOTIDE SEQUENCE</scope>
    <source>
        <strain evidence="1">Hildebrandi</strain>
    </source>
</reference>
<evidence type="ECO:0000313" key="2">
    <source>
        <dbReference type="Proteomes" id="UP000693970"/>
    </source>
</evidence>
<dbReference type="PANTHER" id="PTHR16821">
    <property type="entry name" value="FRATAXIN"/>
    <property type="match status" value="1"/>
</dbReference>
<dbReference type="SMART" id="SM01219">
    <property type="entry name" value="Frataxin_Cyay"/>
    <property type="match status" value="1"/>
</dbReference>
<organism evidence="1 2">
    <name type="scientific">Nitzschia inconspicua</name>
    <dbReference type="NCBI Taxonomy" id="303405"/>
    <lineage>
        <taxon>Eukaryota</taxon>
        <taxon>Sar</taxon>
        <taxon>Stramenopiles</taxon>
        <taxon>Ochrophyta</taxon>
        <taxon>Bacillariophyta</taxon>
        <taxon>Bacillariophyceae</taxon>
        <taxon>Bacillariophycidae</taxon>
        <taxon>Bacillariales</taxon>
        <taxon>Bacillariaceae</taxon>
        <taxon>Nitzschia</taxon>
    </lineage>
</organism>